<keyword evidence="3" id="KW-1185">Reference proteome</keyword>
<proteinExistence type="predicted"/>
<dbReference type="EnsemblMetazoa" id="CJA32076.1">
    <property type="protein sequence ID" value="CJA32076.1"/>
    <property type="gene ID" value="WBGene00207923"/>
</dbReference>
<dbReference type="AlphaFoldDB" id="A0A8R1EB19"/>
<sequence>MTLAPPVSARLSSDHRDSSTSNLPANIEVDTQSIGSSDSGVSADSLDHHDHHDHGHHDHNHDHDHCHSDSDSDDCHSHKHADHDKVAKVHTHRGVCVSSLFSLPFFCLTV</sequence>
<feature type="compositionally biased region" description="Polar residues" evidence="1">
    <location>
        <begin position="19"/>
        <end position="40"/>
    </location>
</feature>
<evidence type="ECO:0000313" key="2">
    <source>
        <dbReference type="EnsemblMetazoa" id="CJA32076.1"/>
    </source>
</evidence>
<reference evidence="3" key="1">
    <citation type="submission" date="2010-08" db="EMBL/GenBank/DDBJ databases">
        <authorList>
            <consortium name="Caenorhabditis japonica Sequencing Consortium"/>
            <person name="Wilson R.K."/>
        </authorList>
    </citation>
    <scope>NUCLEOTIDE SEQUENCE [LARGE SCALE GENOMIC DNA]</scope>
    <source>
        <strain evidence="3">DF5081</strain>
    </source>
</reference>
<feature type="region of interest" description="Disordered" evidence="1">
    <location>
        <begin position="1"/>
        <end position="84"/>
    </location>
</feature>
<dbReference type="Proteomes" id="UP000005237">
    <property type="component" value="Unassembled WGS sequence"/>
</dbReference>
<evidence type="ECO:0000256" key="1">
    <source>
        <dbReference type="SAM" id="MobiDB-lite"/>
    </source>
</evidence>
<accession>A0A8R1EB19</accession>
<reference evidence="2" key="2">
    <citation type="submission" date="2022-06" db="UniProtKB">
        <authorList>
            <consortium name="EnsemblMetazoa"/>
        </authorList>
    </citation>
    <scope>IDENTIFICATION</scope>
    <source>
        <strain evidence="2">DF5081</strain>
    </source>
</reference>
<evidence type="ECO:0000313" key="3">
    <source>
        <dbReference type="Proteomes" id="UP000005237"/>
    </source>
</evidence>
<organism evidence="2 3">
    <name type="scientific">Caenorhabditis japonica</name>
    <dbReference type="NCBI Taxonomy" id="281687"/>
    <lineage>
        <taxon>Eukaryota</taxon>
        <taxon>Metazoa</taxon>
        <taxon>Ecdysozoa</taxon>
        <taxon>Nematoda</taxon>
        <taxon>Chromadorea</taxon>
        <taxon>Rhabditida</taxon>
        <taxon>Rhabditina</taxon>
        <taxon>Rhabditomorpha</taxon>
        <taxon>Rhabditoidea</taxon>
        <taxon>Rhabditidae</taxon>
        <taxon>Peloderinae</taxon>
        <taxon>Caenorhabditis</taxon>
    </lineage>
</organism>
<protein>
    <submittedName>
        <fullName evidence="2">Uncharacterized protein</fullName>
    </submittedName>
</protein>
<feature type="compositionally biased region" description="Basic and acidic residues" evidence="1">
    <location>
        <begin position="45"/>
        <end position="84"/>
    </location>
</feature>
<name>A0A8R1EB19_CAEJA</name>